<dbReference type="EMBL" id="GL379913">
    <property type="protein sequence ID" value="EGT34467.1"/>
    <property type="molecule type" value="Genomic_DNA"/>
</dbReference>
<evidence type="ECO:0000256" key="1">
    <source>
        <dbReference type="SAM" id="SignalP"/>
    </source>
</evidence>
<feature type="signal peptide" evidence="1">
    <location>
        <begin position="1"/>
        <end position="21"/>
    </location>
</feature>
<keyword evidence="3" id="KW-1185">Reference proteome</keyword>
<proteinExistence type="predicted"/>
<accession>G0NNB8</accession>
<protein>
    <submittedName>
        <fullName evidence="2">Uncharacterized protein</fullName>
    </submittedName>
</protein>
<keyword evidence="1" id="KW-0732">Signal</keyword>
<dbReference type="HOGENOM" id="CLU_2123226_0_0_1"/>
<feature type="chain" id="PRO_5003406125" evidence="1">
    <location>
        <begin position="22"/>
        <end position="114"/>
    </location>
</feature>
<organism evidence="3">
    <name type="scientific">Caenorhabditis brenneri</name>
    <name type="common">Nematode worm</name>
    <dbReference type="NCBI Taxonomy" id="135651"/>
    <lineage>
        <taxon>Eukaryota</taxon>
        <taxon>Metazoa</taxon>
        <taxon>Ecdysozoa</taxon>
        <taxon>Nematoda</taxon>
        <taxon>Chromadorea</taxon>
        <taxon>Rhabditida</taxon>
        <taxon>Rhabditina</taxon>
        <taxon>Rhabditomorpha</taxon>
        <taxon>Rhabditoidea</taxon>
        <taxon>Rhabditidae</taxon>
        <taxon>Peloderinae</taxon>
        <taxon>Caenorhabditis</taxon>
    </lineage>
</organism>
<dbReference type="InParanoid" id="G0NNB8"/>
<dbReference type="AlphaFoldDB" id="G0NNB8"/>
<sequence>MRSAVIAPFLLMFLFLGDVTGKMKTCFRLEHLVRNGYVNETIIRPKIDYIQHGAQMSARVICETRNTTLKLNGKLLSLEGRADAYAICHGNTWKCKNINDVLVDIDSLKCDTSL</sequence>
<name>G0NNB8_CAEBE</name>
<reference evidence="3" key="1">
    <citation type="submission" date="2011-07" db="EMBL/GenBank/DDBJ databases">
        <authorList>
            <consortium name="Caenorhabditis brenneri Sequencing and Analysis Consortium"/>
            <person name="Wilson R.K."/>
        </authorList>
    </citation>
    <scope>NUCLEOTIDE SEQUENCE [LARGE SCALE GENOMIC DNA]</scope>
    <source>
        <strain evidence="3">PB2801</strain>
    </source>
</reference>
<evidence type="ECO:0000313" key="2">
    <source>
        <dbReference type="EMBL" id="EGT34467.1"/>
    </source>
</evidence>
<evidence type="ECO:0000313" key="3">
    <source>
        <dbReference type="Proteomes" id="UP000008068"/>
    </source>
</evidence>
<gene>
    <name evidence="2" type="ORF">CAEBREN_10433</name>
</gene>
<dbReference type="Proteomes" id="UP000008068">
    <property type="component" value="Unassembled WGS sequence"/>
</dbReference>